<dbReference type="EMBL" id="JAAATX020000001">
    <property type="protein sequence ID" value="MBU9696421.1"/>
    <property type="molecule type" value="Genomic_DNA"/>
</dbReference>
<dbReference type="Proteomes" id="UP000731907">
    <property type="component" value="Unassembled WGS sequence"/>
</dbReference>
<organism evidence="2 3">
    <name type="scientific">Paragemmobacter amnigenus</name>
    <dbReference type="NCBI Taxonomy" id="2852097"/>
    <lineage>
        <taxon>Bacteria</taxon>
        <taxon>Pseudomonadati</taxon>
        <taxon>Pseudomonadota</taxon>
        <taxon>Alphaproteobacteria</taxon>
        <taxon>Rhodobacterales</taxon>
        <taxon>Paracoccaceae</taxon>
        <taxon>Paragemmobacter</taxon>
    </lineage>
</organism>
<feature type="transmembrane region" description="Helical" evidence="1">
    <location>
        <begin position="101"/>
        <end position="122"/>
    </location>
</feature>
<gene>
    <name evidence="2" type="ORF">GU927_001040</name>
</gene>
<feature type="transmembrane region" description="Helical" evidence="1">
    <location>
        <begin position="20"/>
        <end position="37"/>
    </location>
</feature>
<name>A0ABS6IZK1_9RHOB</name>
<evidence type="ECO:0000313" key="2">
    <source>
        <dbReference type="EMBL" id="MBU9696421.1"/>
    </source>
</evidence>
<keyword evidence="1" id="KW-0472">Membrane</keyword>
<keyword evidence="1" id="KW-0812">Transmembrane</keyword>
<keyword evidence="1" id="KW-1133">Transmembrane helix</keyword>
<comment type="caution">
    <text evidence="2">The sequence shown here is derived from an EMBL/GenBank/DDBJ whole genome shotgun (WGS) entry which is preliminary data.</text>
</comment>
<evidence type="ECO:0000313" key="3">
    <source>
        <dbReference type="Proteomes" id="UP000731907"/>
    </source>
</evidence>
<dbReference type="RefSeq" id="WP_161760346.1">
    <property type="nucleotide sequence ID" value="NZ_JAAATX020000001.1"/>
</dbReference>
<protein>
    <submittedName>
        <fullName evidence="2">Uncharacterized protein</fullName>
    </submittedName>
</protein>
<evidence type="ECO:0000256" key="1">
    <source>
        <dbReference type="SAM" id="Phobius"/>
    </source>
</evidence>
<feature type="transmembrane region" description="Helical" evidence="1">
    <location>
        <begin position="44"/>
        <end position="60"/>
    </location>
</feature>
<sequence>MDPWLEQALALLSTSLPFRFVVGAIPVSITVAAIAGWRNRVEGAGALALFGSAFCVWLGLPWQPAYVELQQASFAGSILCWIWLVWGWGKHVFREWPSPIWGHWIVGTLLWVLPVTAVVVLLSG</sequence>
<reference evidence="2 3" key="1">
    <citation type="submission" date="2021-06" db="EMBL/GenBank/DDBJ databases">
        <title>Rhodobacteraceae bacterium strain HSP-20.</title>
        <authorList>
            <person name="Chen W.-M."/>
        </authorList>
    </citation>
    <scope>NUCLEOTIDE SEQUENCE [LARGE SCALE GENOMIC DNA]</scope>
    <source>
        <strain evidence="2 3">HSP-20</strain>
    </source>
</reference>
<keyword evidence="3" id="KW-1185">Reference proteome</keyword>
<proteinExistence type="predicted"/>
<accession>A0ABS6IZK1</accession>